<gene>
    <name evidence="1" type="ORF">CON36_32305</name>
</gene>
<protein>
    <submittedName>
        <fullName evidence="1">Uncharacterized protein</fullName>
    </submittedName>
</protein>
<dbReference type="Proteomes" id="UP000219922">
    <property type="component" value="Unassembled WGS sequence"/>
</dbReference>
<evidence type="ECO:0000313" key="2">
    <source>
        <dbReference type="Proteomes" id="UP000219922"/>
    </source>
</evidence>
<comment type="caution">
    <text evidence="1">The sequence shown here is derived from an EMBL/GenBank/DDBJ whole genome shotgun (WGS) entry which is preliminary data.</text>
</comment>
<reference evidence="1 2" key="1">
    <citation type="submission" date="2017-09" db="EMBL/GenBank/DDBJ databases">
        <title>Large-scale bioinformatics analysis of Bacillus genomes uncovers conserved roles of natural products in bacterial physiology.</title>
        <authorList>
            <consortium name="Agbiome Team Llc"/>
            <person name="Bleich R.M."/>
            <person name="Grubbs K.J."/>
            <person name="Santa Maria K.C."/>
            <person name="Allen S.E."/>
            <person name="Farag S."/>
            <person name="Shank E.A."/>
            <person name="Bowers A."/>
        </authorList>
    </citation>
    <scope>NUCLEOTIDE SEQUENCE [LARGE SCALE GENOMIC DNA]</scope>
    <source>
        <strain evidence="1 2">AFS092789</strain>
    </source>
</reference>
<organism evidence="1 2">
    <name type="scientific">Bacillus cereus</name>
    <dbReference type="NCBI Taxonomy" id="1396"/>
    <lineage>
        <taxon>Bacteria</taxon>
        <taxon>Bacillati</taxon>
        <taxon>Bacillota</taxon>
        <taxon>Bacilli</taxon>
        <taxon>Bacillales</taxon>
        <taxon>Bacillaceae</taxon>
        <taxon>Bacillus</taxon>
        <taxon>Bacillus cereus group</taxon>
    </lineage>
</organism>
<proteinExistence type="predicted"/>
<evidence type="ECO:0000313" key="1">
    <source>
        <dbReference type="EMBL" id="PDZ94711.1"/>
    </source>
</evidence>
<dbReference type="AlphaFoldDB" id="A0A9X6STL0"/>
<sequence length="102" mass="11901">MNIRIPLEEIWNGLEKGKDDVKSGWLMRRIGYDGADCYVIFIKEKNRTYFGVKSPDNIKELLESKYSVIYARAKADEYVLVEMKNYDIGYNILEEIHDSLSA</sequence>
<dbReference type="RefSeq" id="WP_098006770.1">
    <property type="nucleotide sequence ID" value="NZ_NVMX01000129.1"/>
</dbReference>
<name>A0A9X6STL0_BACCE</name>
<accession>A0A9X6STL0</accession>
<dbReference type="EMBL" id="NVMX01000129">
    <property type="protein sequence ID" value="PDZ94711.1"/>
    <property type="molecule type" value="Genomic_DNA"/>
</dbReference>